<keyword evidence="4" id="KW-1003">Cell membrane</keyword>
<evidence type="ECO:0000256" key="3">
    <source>
        <dbReference type="ARBA" id="ARBA00022448"/>
    </source>
</evidence>
<dbReference type="PANTHER" id="PTHR42718:SF9">
    <property type="entry name" value="MAJOR FACILITATOR SUPERFAMILY MULTIDRUG TRANSPORTER MFSC"/>
    <property type="match status" value="1"/>
</dbReference>
<feature type="transmembrane region" description="Helical" evidence="9">
    <location>
        <begin position="398"/>
        <end position="418"/>
    </location>
</feature>
<feature type="transmembrane region" description="Helical" evidence="9">
    <location>
        <begin position="171"/>
        <end position="193"/>
    </location>
</feature>
<gene>
    <name evidence="11" type="primary">emrB</name>
    <name evidence="11" type="ORF">STPYR_10248</name>
</gene>
<organism evidence="11">
    <name type="scientific">uncultured Stenotrophomonas sp</name>
    <dbReference type="NCBI Taxonomy" id="165438"/>
    <lineage>
        <taxon>Bacteria</taxon>
        <taxon>Pseudomonadati</taxon>
        <taxon>Pseudomonadota</taxon>
        <taxon>Gammaproteobacteria</taxon>
        <taxon>Lysobacterales</taxon>
        <taxon>Lysobacteraceae</taxon>
        <taxon>Stenotrophomonas</taxon>
        <taxon>environmental samples</taxon>
    </lineage>
</organism>
<feature type="transmembrane region" description="Helical" evidence="9">
    <location>
        <begin position="264"/>
        <end position="283"/>
    </location>
</feature>
<feature type="transmembrane region" description="Helical" evidence="9">
    <location>
        <begin position="233"/>
        <end position="252"/>
    </location>
</feature>
<evidence type="ECO:0000256" key="7">
    <source>
        <dbReference type="ARBA" id="ARBA00022989"/>
    </source>
</evidence>
<dbReference type="GO" id="GO:0022857">
    <property type="term" value="F:transmembrane transporter activity"/>
    <property type="evidence" value="ECO:0007669"/>
    <property type="project" value="InterPro"/>
</dbReference>
<evidence type="ECO:0000256" key="4">
    <source>
        <dbReference type="ARBA" id="ARBA00022475"/>
    </source>
</evidence>
<dbReference type="GO" id="GO:0005886">
    <property type="term" value="C:plasma membrane"/>
    <property type="evidence" value="ECO:0007669"/>
    <property type="project" value="UniProtKB-SubCell"/>
</dbReference>
<feature type="transmembrane region" description="Helical" evidence="9">
    <location>
        <begin position="509"/>
        <end position="527"/>
    </location>
</feature>
<feature type="transmembrane region" description="Helical" evidence="9">
    <location>
        <begin position="368"/>
        <end position="386"/>
    </location>
</feature>
<dbReference type="InterPro" id="IPR036259">
    <property type="entry name" value="MFS_trans_sf"/>
</dbReference>
<feature type="transmembrane region" description="Helical" evidence="9">
    <location>
        <begin position="333"/>
        <end position="356"/>
    </location>
</feature>
<dbReference type="AlphaFoldDB" id="A0A1Y5PZ60"/>
<dbReference type="SUPFAM" id="SSF103473">
    <property type="entry name" value="MFS general substrate transporter"/>
    <property type="match status" value="1"/>
</dbReference>
<dbReference type="Gene3D" id="1.20.1250.20">
    <property type="entry name" value="MFS general substrate transporter like domains"/>
    <property type="match status" value="1"/>
</dbReference>
<evidence type="ECO:0000256" key="6">
    <source>
        <dbReference type="ARBA" id="ARBA00022692"/>
    </source>
</evidence>
<dbReference type="GO" id="GO:0015721">
    <property type="term" value="P:bile acid and bile salt transport"/>
    <property type="evidence" value="ECO:0007669"/>
    <property type="project" value="UniProtKB-ARBA"/>
</dbReference>
<evidence type="ECO:0000256" key="8">
    <source>
        <dbReference type="ARBA" id="ARBA00023136"/>
    </source>
</evidence>
<sequence length="544" mass="58015">MSAQAPAAPATPGAPAAGFAPPSVALCTVGLAMASFMQVLDTTIANVACRARETVSLSVLDTTIANVSLPAISGNLGASSQQATWVITSFAVSTAIALPLTGWLSRRFGETRLFIWATLAFTVASLLCGLAQSMGMLVVSRALQGFVAGPMYPITQSLLVSIYPREKRGHALALLAMVTVVAPIAGPILGGWITDNYSWEWIFLINVPLGVFAALVVGSQLKGRPEQIEKPKMDYVGLITLVIGVGALQLVLDLGNDEDWFSSTKIVVLSCVSVVALAVFLIWELTDKDPIVDLRLFRHRNFRAGTLALVVAYAAFFSVALLIPLWLQRDMGYTAIWAGLATAPIGILPVILTPFVGKYAGRYDMRMLASIAFVFLSLTSFLRSGFNLQVDFQHVAGVQLLMGVGVALFFMPVLQILLSDLDGREIAAGSGLATFLRTLGGSFAASLTTWLWAHRTQEHHAHLTEHISAYTPGMQEQVAALGQGDLQHGAALLNTMINHQASQMGFNDIFYLLGWVFLAIIAFLWLARPPFGAGAGSAASAGGH</sequence>
<evidence type="ECO:0000259" key="10">
    <source>
        <dbReference type="PROSITE" id="PS50850"/>
    </source>
</evidence>
<keyword evidence="8 9" id="KW-0472">Membrane</keyword>
<keyword evidence="6 9" id="KW-0812">Transmembrane</keyword>
<reference evidence="11" key="1">
    <citation type="submission" date="2016-03" db="EMBL/GenBank/DDBJ databases">
        <authorList>
            <person name="Ploux O."/>
        </authorList>
    </citation>
    <scope>NUCLEOTIDE SEQUENCE</scope>
    <source>
        <strain evidence="11">UC10</strain>
    </source>
</reference>
<proteinExistence type="inferred from homology"/>
<dbReference type="InterPro" id="IPR004638">
    <property type="entry name" value="EmrB-like"/>
</dbReference>
<comment type="similarity">
    <text evidence="2">Belongs to the major facilitator superfamily. EmrB family.</text>
</comment>
<dbReference type="PANTHER" id="PTHR42718">
    <property type="entry name" value="MAJOR FACILITATOR SUPERFAMILY MULTIDRUG TRANSPORTER MFSC"/>
    <property type="match status" value="1"/>
</dbReference>
<dbReference type="Pfam" id="PF07690">
    <property type="entry name" value="MFS_1"/>
    <property type="match status" value="1"/>
</dbReference>
<feature type="transmembrane region" description="Helical" evidence="9">
    <location>
        <begin position="304"/>
        <end position="327"/>
    </location>
</feature>
<evidence type="ECO:0000256" key="5">
    <source>
        <dbReference type="ARBA" id="ARBA00022519"/>
    </source>
</evidence>
<feature type="transmembrane region" description="Helical" evidence="9">
    <location>
        <begin position="113"/>
        <end position="139"/>
    </location>
</feature>
<dbReference type="InterPro" id="IPR020846">
    <property type="entry name" value="MFS_dom"/>
</dbReference>
<keyword evidence="3" id="KW-0813">Transport</keyword>
<keyword evidence="5" id="KW-0997">Cell inner membrane</keyword>
<evidence type="ECO:0000256" key="2">
    <source>
        <dbReference type="ARBA" id="ARBA00008537"/>
    </source>
</evidence>
<keyword evidence="7 9" id="KW-1133">Transmembrane helix</keyword>
<dbReference type="PROSITE" id="PS50850">
    <property type="entry name" value="MFS"/>
    <property type="match status" value="1"/>
</dbReference>
<dbReference type="InterPro" id="IPR011701">
    <property type="entry name" value="MFS"/>
</dbReference>
<dbReference type="EMBL" id="FLTS01000001">
    <property type="protein sequence ID" value="SBV35318.1"/>
    <property type="molecule type" value="Genomic_DNA"/>
</dbReference>
<feature type="transmembrane region" description="Helical" evidence="9">
    <location>
        <begin position="145"/>
        <end position="164"/>
    </location>
</feature>
<dbReference type="GO" id="GO:1990961">
    <property type="term" value="P:xenobiotic detoxification by transmembrane export across the plasma membrane"/>
    <property type="evidence" value="ECO:0007669"/>
    <property type="project" value="UniProtKB-ARBA"/>
</dbReference>
<feature type="transmembrane region" description="Helical" evidence="9">
    <location>
        <begin position="83"/>
        <end position="101"/>
    </location>
</feature>
<dbReference type="NCBIfam" id="TIGR00711">
    <property type="entry name" value="efflux_EmrB"/>
    <property type="match status" value="1"/>
</dbReference>
<name>A0A1Y5PZ60_9GAMM</name>
<evidence type="ECO:0000313" key="11">
    <source>
        <dbReference type="EMBL" id="SBV35318.1"/>
    </source>
</evidence>
<dbReference type="CDD" id="cd17503">
    <property type="entry name" value="MFS_LmrB_MDR_like"/>
    <property type="match status" value="1"/>
</dbReference>
<accession>A0A1Y5PZ60</accession>
<feature type="transmembrane region" description="Helical" evidence="9">
    <location>
        <begin position="199"/>
        <end position="221"/>
    </location>
</feature>
<dbReference type="FunFam" id="1.20.1720.10:FF:000002">
    <property type="entry name" value="Multidrug resistance protein B"/>
    <property type="match status" value="1"/>
</dbReference>
<evidence type="ECO:0000256" key="9">
    <source>
        <dbReference type="SAM" id="Phobius"/>
    </source>
</evidence>
<dbReference type="Gene3D" id="1.20.1720.10">
    <property type="entry name" value="Multidrug resistance protein D"/>
    <property type="match status" value="1"/>
</dbReference>
<evidence type="ECO:0000256" key="1">
    <source>
        <dbReference type="ARBA" id="ARBA00004429"/>
    </source>
</evidence>
<feature type="domain" description="Major facilitator superfamily (MFS) profile" evidence="10">
    <location>
        <begin position="27"/>
        <end position="532"/>
    </location>
</feature>
<comment type="subcellular location">
    <subcellularLocation>
        <location evidence="1">Cell inner membrane</location>
        <topology evidence="1">Multi-pass membrane protein</topology>
    </subcellularLocation>
</comment>
<protein>
    <submittedName>
        <fullName evidence="11">Multidrug efflux system protein</fullName>
    </submittedName>
</protein>